<gene>
    <name evidence="2" type="ORF">SAMN05421823_12316</name>
</gene>
<organism evidence="2 3">
    <name type="scientific">Catalinimonas alkaloidigena</name>
    <dbReference type="NCBI Taxonomy" id="1075417"/>
    <lineage>
        <taxon>Bacteria</taxon>
        <taxon>Pseudomonadati</taxon>
        <taxon>Bacteroidota</taxon>
        <taxon>Cytophagia</taxon>
        <taxon>Cytophagales</taxon>
        <taxon>Catalimonadaceae</taxon>
        <taxon>Catalinimonas</taxon>
    </lineage>
</organism>
<keyword evidence="1" id="KW-0472">Membrane</keyword>
<protein>
    <submittedName>
        <fullName evidence="2">Uncharacterized protein</fullName>
    </submittedName>
</protein>
<dbReference type="AlphaFoldDB" id="A0A1G9VS58"/>
<keyword evidence="1" id="KW-1133">Transmembrane helix</keyword>
<evidence type="ECO:0000313" key="3">
    <source>
        <dbReference type="Proteomes" id="UP000198510"/>
    </source>
</evidence>
<keyword evidence="1" id="KW-0812">Transmembrane</keyword>
<sequence length="153" mass="17829">MEDSNFSVKQQLWRKQLDEGRSRLLSFAFLSFLVALIFLFFLFTLHTPPHFLLYTVTGLVYLVFYKVWARFPAVVLVASSLFYLLHTYLEFRLDLNFEFLRAYGLEAHATSARATSLTLVLLDAVRLLYPYLRVALVVILLVGWIPYLKLKKG</sequence>
<dbReference type="RefSeq" id="WP_089688814.1">
    <property type="nucleotide sequence ID" value="NZ_FNFO01000023.1"/>
</dbReference>
<dbReference type="EMBL" id="FNFO01000023">
    <property type="protein sequence ID" value="SDM75000.1"/>
    <property type="molecule type" value="Genomic_DNA"/>
</dbReference>
<reference evidence="2 3" key="1">
    <citation type="submission" date="2016-10" db="EMBL/GenBank/DDBJ databases">
        <authorList>
            <person name="de Groot N.N."/>
        </authorList>
    </citation>
    <scope>NUCLEOTIDE SEQUENCE [LARGE SCALE GENOMIC DNA]</scope>
    <source>
        <strain evidence="2 3">DSM 25186</strain>
    </source>
</reference>
<dbReference type="Proteomes" id="UP000198510">
    <property type="component" value="Unassembled WGS sequence"/>
</dbReference>
<feature type="transmembrane region" description="Helical" evidence="1">
    <location>
        <begin position="73"/>
        <end position="89"/>
    </location>
</feature>
<proteinExistence type="predicted"/>
<keyword evidence="3" id="KW-1185">Reference proteome</keyword>
<evidence type="ECO:0000313" key="2">
    <source>
        <dbReference type="EMBL" id="SDM75000.1"/>
    </source>
</evidence>
<accession>A0A1G9VS58</accession>
<feature type="transmembrane region" description="Helical" evidence="1">
    <location>
        <begin position="24"/>
        <end position="45"/>
    </location>
</feature>
<evidence type="ECO:0000256" key="1">
    <source>
        <dbReference type="SAM" id="Phobius"/>
    </source>
</evidence>
<feature type="transmembrane region" description="Helical" evidence="1">
    <location>
        <begin position="51"/>
        <end position="68"/>
    </location>
</feature>
<name>A0A1G9VS58_9BACT</name>
<dbReference type="STRING" id="1075417.SAMN05421823_12316"/>
<feature type="transmembrane region" description="Helical" evidence="1">
    <location>
        <begin position="128"/>
        <end position="148"/>
    </location>
</feature>